<name>A0A5M3N1F1_CONPW</name>
<sequence>MSSSHNIIFDNIDDGAGDHPLTPMLDRIILSLADHFKVKHSTLPHDLWREQSLFYETDSRPPVLSEATLEIVLPDARAGASHPTHFAIDVLTKEVSETFTDGDDFAAPGGAQKALDDVKKWLDAKIQSDWEEFCERDRRGQEEQEKRMQDFIVKLVNLGYMDPAEKRPQASLNCPLCALQLVDCVSCSIIACTSRTCKAAKIDEIEVCGAHRDVFCCKSCLETNDPTISHLAQCPNCVAWFSSNELSWCIGRPHPTLKNRRLHPPKALACGECRPLIRRARGLNKCSAFKCWSSRGFGSSSNSFEHVIALSSAICADCSEGGVSCHGCDNSWHCPSCAPATSDLLACPRCGSFSCRSPECIGVTECVRCRTSTLCGDCVEEDGERCGAAVIAYLCERCGLPTCTGCFDAKRSKCRGCRKTVCATCIEKCPGEGCRLWWCDACFRRRGAYRSCKTCGYVRPKTPELQDSDSDMTGSSESG</sequence>
<reference evidence="2" key="1">
    <citation type="journal article" date="2012" name="Science">
        <title>The Paleozoic origin of enzymatic lignin decomposition reconstructed from 31 fungal genomes.</title>
        <authorList>
            <person name="Floudas D."/>
            <person name="Binder M."/>
            <person name="Riley R."/>
            <person name="Barry K."/>
            <person name="Blanchette R.A."/>
            <person name="Henrissat B."/>
            <person name="Martinez A.T."/>
            <person name="Otillar R."/>
            <person name="Spatafora J.W."/>
            <person name="Yadav J.S."/>
            <person name="Aerts A."/>
            <person name="Benoit I."/>
            <person name="Boyd A."/>
            <person name="Carlson A."/>
            <person name="Copeland A."/>
            <person name="Coutinho P.M."/>
            <person name="de Vries R.P."/>
            <person name="Ferreira P."/>
            <person name="Findley K."/>
            <person name="Foster B."/>
            <person name="Gaskell J."/>
            <person name="Glotzer D."/>
            <person name="Gorecki P."/>
            <person name="Heitman J."/>
            <person name="Hesse C."/>
            <person name="Hori C."/>
            <person name="Igarashi K."/>
            <person name="Jurgens J.A."/>
            <person name="Kallen N."/>
            <person name="Kersten P."/>
            <person name="Kohler A."/>
            <person name="Kuees U."/>
            <person name="Kumar T.K.A."/>
            <person name="Kuo A."/>
            <person name="LaButti K."/>
            <person name="Larrondo L.F."/>
            <person name="Lindquist E."/>
            <person name="Ling A."/>
            <person name="Lombard V."/>
            <person name="Lucas S."/>
            <person name="Lundell T."/>
            <person name="Martin R."/>
            <person name="McLaughlin D.J."/>
            <person name="Morgenstern I."/>
            <person name="Morin E."/>
            <person name="Murat C."/>
            <person name="Nagy L.G."/>
            <person name="Nolan M."/>
            <person name="Ohm R.A."/>
            <person name="Patyshakuliyeva A."/>
            <person name="Rokas A."/>
            <person name="Ruiz-Duenas F.J."/>
            <person name="Sabat G."/>
            <person name="Salamov A."/>
            <person name="Samejima M."/>
            <person name="Schmutz J."/>
            <person name="Slot J.C."/>
            <person name="St John F."/>
            <person name="Stenlid J."/>
            <person name="Sun H."/>
            <person name="Sun S."/>
            <person name="Syed K."/>
            <person name="Tsang A."/>
            <person name="Wiebenga A."/>
            <person name="Young D."/>
            <person name="Pisabarro A."/>
            <person name="Eastwood D.C."/>
            <person name="Martin F."/>
            <person name="Cullen D."/>
            <person name="Grigoriev I.V."/>
            <person name="Hibbett D.S."/>
        </authorList>
    </citation>
    <scope>NUCLEOTIDE SEQUENCE [LARGE SCALE GENOMIC DNA]</scope>
    <source>
        <strain evidence="2">RWD-64-598 SS2</strain>
    </source>
</reference>
<keyword evidence="2" id="KW-1185">Reference proteome</keyword>
<dbReference type="GeneID" id="19209940"/>
<accession>A0A5M3N1F1</accession>
<protein>
    <submittedName>
        <fullName evidence="1">Uncharacterized protein</fullName>
    </submittedName>
</protein>
<comment type="caution">
    <text evidence="1">The sequence shown here is derived from an EMBL/GenBank/DDBJ whole genome shotgun (WGS) entry which is preliminary data.</text>
</comment>
<dbReference type="OrthoDB" id="2683234at2759"/>
<dbReference type="Proteomes" id="UP000053558">
    <property type="component" value="Unassembled WGS sequence"/>
</dbReference>
<proteinExistence type="predicted"/>
<dbReference type="RefSeq" id="XP_007764235.1">
    <property type="nucleotide sequence ID" value="XM_007766045.1"/>
</dbReference>
<dbReference type="AlphaFoldDB" id="A0A5M3N1F1"/>
<evidence type="ECO:0000313" key="2">
    <source>
        <dbReference type="Proteomes" id="UP000053558"/>
    </source>
</evidence>
<gene>
    <name evidence="1" type="ORF">CONPUDRAFT_79538</name>
</gene>
<evidence type="ECO:0000313" key="1">
    <source>
        <dbReference type="EMBL" id="EIW84725.1"/>
    </source>
</evidence>
<dbReference type="EMBL" id="JH711574">
    <property type="protein sequence ID" value="EIW84725.1"/>
    <property type="molecule type" value="Genomic_DNA"/>
</dbReference>
<organism evidence="1 2">
    <name type="scientific">Coniophora puteana (strain RWD-64-598)</name>
    <name type="common">Brown rot fungus</name>
    <dbReference type="NCBI Taxonomy" id="741705"/>
    <lineage>
        <taxon>Eukaryota</taxon>
        <taxon>Fungi</taxon>
        <taxon>Dikarya</taxon>
        <taxon>Basidiomycota</taxon>
        <taxon>Agaricomycotina</taxon>
        <taxon>Agaricomycetes</taxon>
        <taxon>Agaricomycetidae</taxon>
        <taxon>Boletales</taxon>
        <taxon>Coniophorineae</taxon>
        <taxon>Coniophoraceae</taxon>
        <taxon>Coniophora</taxon>
    </lineage>
</organism>
<dbReference type="KEGG" id="cput:CONPUDRAFT_79538"/>